<dbReference type="PIRSF" id="PIRSF000193">
    <property type="entry name" value="Pyrrol-5-carb_rd"/>
    <property type="match status" value="1"/>
</dbReference>
<dbReference type="Proteomes" id="UP000831534">
    <property type="component" value="Chromosome"/>
</dbReference>
<evidence type="ECO:0000256" key="5">
    <source>
        <dbReference type="NCBIfam" id="TIGR00112"/>
    </source>
</evidence>
<keyword evidence="10" id="KW-1185">Reference proteome</keyword>
<keyword evidence="3 4" id="KW-0560">Oxidoreductase</keyword>
<feature type="binding site" evidence="6">
    <location>
        <begin position="66"/>
        <end position="69"/>
    </location>
    <ligand>
        <name>NADP(+)</name>
        <dbReference type="ChEBI" id="CHEBI:58349"/>
    </ligand>
</feature>
<protein>
    <recommendedName>
        <fullName evidence="4 5">Pyrroline-5-carboxylate reductase</fullName>
        <shortName evidence="4">P5C reductase</shortName>
        <shortName evidence="4">P5CR</shortName>
        <ecNumber evidence="4 5">1.5.1.2</ecNumber>
    </recommendedName>
    <alternativeName>
        <fullName evidence="4">PCA reductase</fullName>
    </alternativeName>
</protein>
<name>A0A8T9MWS7_9NEIS</name>
<dbReference type="Pfam" id="PF14748">
    <property type="entry name" value="P5CR_dimer"/>
    <property type="match status" value="1"/>
</dbReference>
<keyword evidence="4" id="KW-0641">Proline biosynthesis</keyword>
<comment type="subcellular location">
    <subcellularLocation>
        <location evidence="4">Cytoplasm</location>
    </subcellularLocation>
</comment>
<sequence length="265" mass="27542">MTLYFLGGGNMAAAIIAGLRRAAYPHAVAVAERCADKRARLHAQFGVQTLESLPPQLHGDDVLVLAVKPQDMAEACAGVDTGGALVLSIAAGLPVSALSQMLGGTRRIVRIMPNTPAAVASGVSGLYAAEGASAHDRERADAVMRSCGECVWLDTEEQMHAITAVSGSGPAYVFYLLNALQQAAQTLGFSPEHAKMLSLATFRGAVDLAAQSSDDFAVLQQQVTSKGGTTHAALASLRRDDVAQAVTRAAHAAAHRSREMAQTAP</sequence>
<reference evidence="9" key="1">
    <citation type="journal article" date="2022" name="Res Sq">
        <title>Evolution of multicellular longitudinally dividing oral cavity symbionts (Neisseriaceae).</title>
        <authorList>
            <person name="Nyongesa S."/>
            <person name="Weber P."/>
            <person name="Bernet E."/>
            <person name="Pullido F."/>
            <person name="Nieckarz M."/>
            <person name="Delaby M."/>
            <person name="Nieves C."/>
            <person name="Viehboeck T."/>
            <person name="Krause N."/>
            <person name="Rivera-Millot A."/>
            <person name="Nakamura A."/>
            <person name="Vischer N."/>
            <person name="VanNieuwenhze M."/>
            <person name="Brun Y."/>
            <person name="Cava F."/>
            <person name="Bulgheresi S."/>
            <person name="Veyrier F."/>
        </authorList>
    </citation>
    <scope>NUCLEOTIDE SEQUENCE</scope>
    <source>
        <strain evidence="9">17694</strain>
    </source>
</reference>
<comment type="function">
    <text evidence="4">Catalyzes the reduction of 1-pyrroline-5-carboxylate (PCA) to L-proline.</text>
</comment>
<keyword evidence="4" id="KW-0963">Cytoplasm</keyword>
<reference evidence="9" key="2">
    <citation type="submission" date="2024-09" db="EMBL/GenBank/DDBJ databases">
        <authorList>
            <person name="Veyrier F.J."/>
        </authorList>
    </citation>
    <scope>NUCLEOTIDE SEQUENCE</scope>
    <source>
        <strain evidence="9">17694</strain>
    </source>
</reference>
<evidence type="ECO:0000259" key="8">
    <source>
        <dbReference type="Pfam" id="PF14748"/>
    </source>
</evidence>
<keyword evidence="2 4" id="KW-0521">NADP</keyword>
<dbReference type="HAMAP" id="MF_01925">
    <property type="entry name" value="P5C_reductase"/>
    <property type="match status" value="1"/>
</dbReference>
<dbReference type="InterPro" id="IPR000304">
    <property type="entry name" value="Pyrroline-COOH_reductase"/>
</dbReference>
<dbReference type="EC" id="1.5.1.2" evidence="4 5"/>
<evidence type="ECO:0000313" key="9">
    <source>
        <dbReference type="EMBL" id="UOP04353.2"/>
    </source>
</evidence>
<dbReference type="InterPro" id="IPR029036">
    <property type="entry name" value="P5CR_dimer"/>
</dbReference>
<dbReference type="SUPFAM" id="SSF51735">
    <property type="entry name" value="NAD(P)-binding Rossmann-fold domains"/>
    <property type="match status" value="1"/>
</dbReference>
<evidence type="ECO:0000256" key="2">
    <source>
        <dbReference type="ARBA" id="ARBA00022857"/>
    </source>
</evidence>
<proteinExistence type="inferred from homology"/>
<dbReference type="KEGG" id="ckh:LVJ77_08380"/>
<dbReference type="SUPFAM" id="SSF48179">
    <property type="entry name" value="6-phosphogluconate dehydrogenase C-terminal domain-like"/>
    <property type="match status" value="1"/>
</dbReference>
<dbReference type="PANTHER" id="PTHR11645:SF0">
    <property type="entry name" value="PYRROLINE-5-CARBOXYLATE REDUCTASE 3"/>
    <property type="match status" value="1"/>
</dbReference>
<accession>A0A8T9MWS7</accession>
<dbReference type="NCBIfam" id="TIGR00112">
    <property type="entry name" value="proC"/>
    <property type="match status" value="1"/>
</dbReference>
<feature type="domain" description="Pyrroline-5-carboxylate reductase dimerisation" evidence="8">
    <location>
        <begin position="156"/>
        <end position="260"/>
    </location>
</feature>
<comment type="catalytic activity">
    <reaction evidence="4">
        <text>L-proline + NAD(+) = (S)-1-pyrroline-5-carboxylate + NADH + 2 H(+)</text>
        <dbReference type="Rhea" id="RHEA:14105"/>
        <dbReference type="ChEBI" id="CHEBI:15378"/>
        <dbReference type="ChEBI" id="CHEBI:17388"/>
        <dbReference type="ChEBI" id="CHEBI:57540"/>
        <dbReference type="ChEBI" id="CHEBI:57945"/>
        <dbReference type="ChEBI" id="CHEBI:60039"/>
        <dbReference type="EC" id="1.5.1.2"/>
    </reaction>
</comment>
<evidence type="ECO:0000259" key="7">
    <source>
        <dbReference type="Pfam" id="PF03807"/>
    </source>
</evidence>
<dbReference type="AlphaFoldDB" id="A0A8T9MWS7"/>
<evidence type="ECO:0000256" key="4">
    <source>
        <dbReference type="HAMAP-Rule" id="MF_01925"/>
    </source>
</evidence>
<comment type="catalytic activity">
    <reaction evidence="4">
        <text>L-proline + NADP(+) = (S)-1-pyrroline-5-carboxylate + NADPH + 2 H(+)</text>
        <dbReference type="Rhea" id="RHEA:14109"/>
        <dbReference type="ChEBI" id="CHEBI:15378"/>
        <dbReference type="ChEBI" id="CHEBI:17388"/>
        <dbReference type="ChEBI" id="CHEBI:57783"/>
        <dbReference type="ChEBI" id="CHEBI:58349"/>
        <dbReference type="ChEBI" id="CHEBI:60039"/>
        <dbReference type="EC" id="1.5.1.2"/>
    </reaction>
</comment>
<comment type="similarity">
    <text evidence="1 4">Belongs to the pyrroline-5-carboxylate reductase family.</text>
</comment>
<feature type="domain" description="Pyrroline-5-carboxylate reductase catalytic N-terminal" evidence="7">
    <location>
        <begin position="4"/>
        <end position="92"/>
    </location>
</feature>
<dbReference type="Gene3D" id="1.10.3730.10">
    <property type="entry name" value="ProC C-terminal domain-like"/>
    <property type="match status" value="1"/>
</dbReference>
<gene>
    <name evidence="4 9" type="primary">proC</name>
    <name evidence="9" type="ORF">LVJ77_08380</name>
</gene>
<dbReference type="InterPro" id="IPR008927">
    <property type="entry name" value="6-PGluconate_DH-like_C_sf"/>
</dbReference>
<evidence type="ECO:0000313" key="10">
    <source>
        <dbReference type="Proteomes" id="UP000831534"/>
    </source>
</evidence>
<keyword evidence="4" id="KW-0028">Amino-acid biosynthesis</keyword>
<comment type="pathway">
    <text evidence="4">Amino-acid biosynthesis; L-proline biosynthesis; L-proline from L-glutamate 5-semialdehyde: step 1/1.</text>
</comment>
<feature type="binding site" evidence="6">
    <location>
        <begin position="6"/>
        <end position="11"/>
    </location>
    <ligand>
        <name>NADP(+)</name>
        <dbReference type="ChEBI" id="CHEBI:58349"/>
    </ligand>
</feature>
<dbReference type="RefSeq" id="WP_027009545.1">
    <property type="nucleotide sequence ID" value="NZ_CP091521.1"/>
</dbReference>
<organism evidence="9 10">
    <name type="scientific">Conchiformibius kuhniae</name>
    <dbReference type="NCBI Taxonomy" id="211502"/>
    <lineage>
        <taxon>Bacteria</taxon>
        <taxon>Pseudomonadati</taxon>
        <taxon>Pseudomonadota</taxon>
        <taxon>Betaproteobacteria</taxon>
        <taxon>Neisseriales</taxon>
        <taxon>Neisseriaceae</taxon>
        <taxon>Conchiformibius</taxon>
    </lineage>
</organism>
<dbReference type="FunFam" id="1.10.3730.10:FF:000001">
    <property type="entry name" value="Pyrroline-5-carboxylate reductase"/>
    <property type="match status" value="1"/>
</dbReference>
<dbReference type="InterPro" id="IPR028939">
    <property type="entry name" value="P5C_Rdtase_cat_N"/>
</dbReference>
<evidence type="ECO:0000256" key="6">
    <source>
        <dbReference type="PIRSR" id="PIRSR000193-1"/>
    </source>
</evidence>
<evidence type="ECO:0000256" key="3">
    <source>
        <dbReference type="ARBA" id="ARBA00023002"/>
    </source>
</evidence>
<dbReference type="InterPro" id="IPR036291">
    <property type="entry name" value="NAD(P)-bd_dom_sf"/>
</dbReference>
<dbReference type="Pfam" id="PF03807">
    <property type="entry name" value="F420_oxidored"/>
    <property type="match status" value="1"/>
</dbReference>
<dbReference type="GO" id="GO:0004735">
    <property type="term" value="F:pyrroline-5-carboxylate reductase activity"/>
    <property type="evidence" value="ECO:0007669"/>
    <property type="project" value="UniProtKB-UniRule"/>
</dbReference>
<dbReference type="GO" id="GO:0005737">
    <property type="term" value="C:cytoplasm"/>
    <property type="evidence" value="ECO:0007669"/>
    <property type="project" value="UniProtKB-SubCell"/>
</dbReference>
<dbReference type="Gene3D" id="3.40.50.720">
    <property type="entry name" value="NAD(P)-binding Rossmann-like Domain"/>
    <property type="match status" value="1"/>
</dbReference>
<dbReference type="PANTHER" id="PTHR11645">
    <property type="entry name" value="PYRROLINE-5-CARBOXYLATE REDUCTASE"/>
    <property type="match status" value="1"/>
</dbReference>
<dbReference type="GO" id="GO:0055129">
    <property type="term" value="P:L-proline biosynthetic process"/>
    <property type="evidence" value="ECO:0007669"/>
    <property type="project" value="UniProtKB-UniRule"/>
</dbReference>
<dbReference type="EMBL" id="CP091521">
    <property type="protein sequence ID" value="UOP04353.2"/>
    <property type="molecule type" value="Genomic_DNA"/>
</dbReference>
<evidence type="ECO:0000256" key="1">
    <source>
        <dbReference type="ARBA" id="ARBA00005525"/>
    </source>
</evidence>